<dbReference type="AlphaFoldDB" id="A0A370KG27"/>
<accession>A0A370KG27</accession>
<organism evidence="1 2">
    <name type="scientific">Rhizobium grahamii</name>
    <dbReference type="NCBI Taxonomy" id="1120045"/>
    <lineage>
        <taxon>Bacteria</taxon>
        <taxon>Pseudomonadati</taxon>
        <taxon>Pseudomonadota</taxon>
        <taxon>Alphaproteobacteria</taxon>
        <taxon>Hyphomicrobiales</taxon>
        <taxon>Rhizobiaceae</taxon>
        <taxon>Rhizobium/Agrobacterium group</taxon>
        <taxon>Rhizobium</taxon>
    </lineage>
</organism>
<dbReference type="EMBL" id="NAAC01000042">
    <property type="protein sequence ID" value="RDJ03583.1"/>
    <property type="molecule type" value="Genomic_DNA"/>
</dbReference>
<name>A0A370KG27_9HYPH</name>
<evidence type="ECO:0000313" key="1">
    <source>
        <dbReference type="EMBL" id="RDJ03583.1"/>
    </source>
</evidence>
<sequence>MGWGRLRCKAPHQAVRNQTEHLNTLKRLATNRHMRNPSRTIVMVSRIRRTLTVQERAAAFEHTNKVAADAAGEECRAREEKTERLKTLRLAEDKNASR</sequence>
<gene>
    <name evidence="1" type="ORF">B5K06_29775</name>
</gene>
<reference evidence="1 2" key="1">
    <citation type="submission" date="2017-03" db="EMBL/GenBank/DDBJ databases">
        <title>Genome analysis of Rhizobial strains effectives or ineffectives for nitrogen fixation isolated from bean seeds.</title>
        <authorList>
            <person name="Peralta H."/>
            <person name="Aguilar-Vera A."/>
            <person name="Mora Y."/>
            <person name="Vargas-Lagunas C."/>
            <person name="Girard L."/>
            <person name="Mora J."/>
        </authorList>
    </citation>
    <scope>NUCLEOTIDE SEQUENCE [LARGE SCALE GENOMIC DNA]</scope>
    <source>
        <strain evidence="1 2">CCGM3</strain>
    </source>
</reference>
<comment type="caution">
    <text evidence="1">The sequence shown here is derived from an EMBL/GenBank/DDBJ whole genome shotgun (WGS) entry which is preliminary data.</text>
</comment>
<dbReference type="Proteomes" id="UP000254939">
    <property type="component" value="Unassembled WGS sequence"/>
</dbReference>
<protein>
    <submittedName>
        <fullName evidence="1">Uncharacterized protein</fullName>
    </submittedName>
</protein>
<proteinExistence type="predicted"/>
<evidence type="ECO:0000313" key="2">
    <source>
        <dbReference type="Proteomes" id="UP000254939"/>
    </source>
</evidence>